<dbReference type="RefSeq" id="WP_127915749.1">
    <property type="nucleotide sequence ID" value="NZ_RKLP01000004.1"/>
</dbReference>
<name>A0A3S3ZW26_9NOCA</name>
<feature type="transmembrane region" description="Helical" evidence="1">
    <location>
        <begin position="218"/>
        <end position="241"/>
    </location>
</feature>
<dbReference type="Pfam" id="PF07853">
    <property type="entry name" value="DUF1648"/>
    <property type="match status" value="1"/>
</dbReference>
<keyword evidence="1" id="KW-1133">Transmembrane helix</keyword>
<evidence type="ECO:0000256" key="1">
    <source>
        <dbReference type="SAM" id="Phobius"/>
    </source>
</evidence>
<proteinExistence type="predicted"/>
<dbReference type="OrthoDB" id="3178004at2"/>
<feature type="transmembrane region" description="Helical" evidence="1">
    <location>
        <begin position="129"/>
        <end position="152"/>
    </location>
</feature>
<dbReference type="Proteomes" id="UP000286208">
    <property type="component" value="Unassembled WGS sequence"/>
</dbReference>
<feature type="domain" description="DUF1648" evidence="2">
    <location>
        <begin position="29"/>
        <end position="71"/>
    </location>
</feature>
<feature type="transmembrane region" description="Helical" evidence="1">
    <location>
        <begin position="97"/>
        <end position="117"/>
    </location>
</feature>
<protein>
    <submittedName>
        <fullName evidence="3">DUF1648 domain-containing protein</fullName>
    </submittedName>
</protein>
<feature type="transmembrane region" description="Helical" evidence="1">
    <location>
        <begin position="66"/>
        <end position="85"/>
    </location>
</feature>
<evidence type="ECO:0000259" key="2">
    <source>
        <dbReference type="Pfam" id="PF07853"/>
    </source>
</evidence>
<comment type="caution">
    <text evidence="3">The sequence shown here is derived from an EMBL/GenBank/DDBJ whole genome shotgun (WGS) entry which is preliminary data.</text>
</comment>
<feature type="transmembrane region" description="Helical" evidence="1">
    <location>
        <begin position="12"/>
        <end position="38"/>
    </location>
</feature>
<dbReference type="InterPro" id="IPR012867">
    <property type="entry name" value="DUF1648"/>
</dbReference>
<keyword evidence="1" id="KW-0812">Transmembrane</keyword>
<accession>A0A3S3ZW26</accession>
<reference evidence="3 4" key="1">
    <citation type="submission" date="2018-11" db="EMBL/GenBank/DDBJ databases">
        <title>Rhodococcus spongicola sp. nov. and Rhodococcus xishaensis sp. nov. from marine sponges.</title>
        <authorList>
            <person name="Li L."/>
            <person name="Lin H.W."/>
        </authorList>
    </citation>
    <scope>NUCLEOTIDE SEQUENCE [LARGE SCALE GENOMIC DNA]</scope>
    <source>
        <strain evidence="3 4">CCTCC AB2014297</strain>
    </source>
</reference>
<keyword evidence="1" id="KW-0472">Membrane</keyword>
<keyword evidence="4" id="KW-1185">Reference proteome</keyword>
<evidence type="ECO:0000313" key="4">
    <source>
        <dbReference type="Proteomes" id="UP000286208"/>
    </source>
</evidence>
<gene>
    <name evidence="3" type="ORF">EGT67_09050</name>
</gene>
<feature type="transmembrane region" description="Helical" evidence="1">
    <location>
        <begin position="191"/>
        <end position="212"/>
    </location>
</feature>
<sequence length="335" mass="33737">MTDSIPAQRVSWLRGFAGAMGAPLVAAAGAIAVLTAWAGDLPDPVAVHFGPGGAADGFASRAAAQWSPLMGLAFAVLLGGILLLLTRRDVRAARMGAAIASGTGTAVAVLPVGMLAAQRGLTDAAEASFAGWWLVPAVLVGIVAAVAGSALVGRPDPVGAVAVAPPSDAARMNLADTETVVWTGTAAMPRWLAVVLALVPIVIVVSVVWASSEDAVPMLLVAAVVGALLMGLALAPVHVVVDGRGLETRYVLTGGRRRIPLDEIARADVVKIGLINRFGGIGYRVGPDGVGLLVRPGAALRVTRGDGSKFTVTVDGADQAAAVLNSLAARGRVAK</sequence>
<dbReference type="EMBL" id="RKLP01000004">
    <property type="protein sequence ID" value="RVW09610.1"/>
    <property type="molecule type" value="Genomic_DNA"/>
</dbReference>
<evidence type="ECO:0000313" key="3">
    <source>
        <dbReference type="EMBL" id="RVW09610.1"/>
    </source>
</evidence>
<organism evidence="3 4">
    <name type="scientific">Prescottella agglutinans</name>
    <dbReference type="NCBI Taxonomy" id="1644129"/>
    <lineage>
        <taxon>Bacteria</taxon>
        <taxon>Bacillati</taxon>
        <taxon>Actinomycetota</taxon>
        <taxon>Actinomycetes</taxon>
        <taxon>Mycobacteriales</taxon>
        <taxon>Nocardiaceae</taxon>
        <taxon>Prescottella</taxon>
    </lineage>
</organism>
<dbReference type="AlphaFoldDB" id="A0A3S3ZW26"/>